<dbReference type="RefSeq" id="WP_078762241.1">
    <property type="nucleotide sequence ID" value="NZ_FUWS01000007.1"/>
</dbReference>
<dbReference type="PROSITE" id="PS50011">
    <property type="entry name" value="PROTEIN_KINASE_DOM"/>
    <property type="match status" value="1"/>
</dbReference>
<dbReference type="PROSITE" id="PS00108">
    <property type="entry name" value="PROTEIN_KINASE_ST"/>
    <property type="match status" value="1"/>
</dbReference>
<keyword evidence="3 8" id="KW-0418">Kinase</keyword>
<dbReference type="AlphaFoldDB" id="A0A1T4RSI9"/>
<evidence type="ECO:0000256" key="4">
    <source>
        <dbReference type="ARBA" id="ARBA00022840"/>
    </source>
</evidence>
<dbReference type="SUPFAM" id="SSF56112">
    <property type="entry name" value="Protein kinase-like (PK-like)"/>
    <property type="match status" value="1"/>
</dbReference>
<dbReference type="GO" id="GO:0004674">
    <property type="term" value="F:protein serine/threonine kinase activity"/>
    <property type="evidence" value="ECO:0007669"/>
    <property type="project" value="UniProtKB-KW"/>
</dbReference>
<dbReference type="InterPro" id="IPR008271">
    <property type="entry name" value="Ser/Thr_kinase_AS"/>
</dbReference>
<feature type="compositionally biased region" description="Pro residues" evidence="6">
    <location>
        <begin position="193"/>
        <end position="205"/>
    </location>
</feature>
<feature type="region of interest" description="Disordered" evidence="6">
    <location>
        <begin position="191"/>
        <end position="217"/>
    </location>
</feature>
<organism evidence="8 9">
    <name type="scientific">Marinactinospora thermotolerans DSM 45154</name>
    <dbReference type="NCBI Taxonomy" id="1122192"/>
    <lineage>
        <taxon>Bacteria</taxon>
        <taxon>Bacillati</taxon>
        <taxon>Actinomycetota</taxon>
        <taxon>Actinomycetes</taxon>
        <taxon>Streptosporangiales</taxon>
        <taxon>Nocardiopsidaceae</taxon>
        <taxon>Marinactinospora</taxon>
    </lineage>
</organism>
<dbReference type="SMART" id="SM00220">
    <property type="entry name" value="S_TKc"/>
    <property type="match status" value="1"/>
</dbReference>
<gene>
    <name evidence="8" type="ORF">SAMN02745673_02943</name>
</gene>
<proteinExistence type="predicted"/>
<feature type="compositionally biased region" description="Basic and acidic residues" evidence="6">
    <location>
        <begin position="353"/>
        <end position="362"/>
    </location>
</feature>
<sequence>MIARGPRRLGRLLPEDPRSVGPYELIGRIGTGGMGTVYAGRTEGLSGYLAVKVVHDVHAASPDFRARFAREARALARVDSPCVARFVQADVEAPRPWLATEYAPGPTLRHHVERRGALRGGMLLGLAVGVADALRSIHDAGVVHRDLKPGNVILAPGGPKVLDFGIAHAPVEDATRWLRLRRLRRRTRELRIPDPPGLLDPPGPGPRTGRDAVGTPGWISPEQYRGEAVTARSDVFLWGALVAFAAARHDPFGHGHPRELARRVLTEEPDLAGLPAGLEELVVTAMAKDPAARPESAPLLHRTLALAERRAPSPTDPDAEGERRRVRALLAREWTGVAARPAGPPRRGPSDVFGRRGVERRV</sequence>
<dbReference type="InterPro" id="IPR000719">
    <property type="entry name" value="Prot_kinase_dom"/>
</dbReference>
<feature type="domain" description="Protein kinase" evidence="7">
    <location>
        <begin position="23"/>
        <end position="304"/>
    </location>
</feature>
<evidence type="ECO:0000256" key="3">
    <source>
        <dbReference type="ARBA" id="ARBA00022777"/>
    </source>
</evidence>
<dbReference type="GO" id="GO:0005524">
    <property type="term" value="F:ATP binding"/>
    <property type="evidence" value="ECO:0007669"/>
    <property type="project" value="UniProtKB-UniRule"/>
</dbReference>
<dbReference type="STRING" id="1122192.SAMN02745673_02943"/>
<protein>
    <submittedName>
        <fullName evidence="8">Serine/threonine protein kinase</fullName>
    </submittedName>
</protein>
<dbReference type="Proteomes" id="UP000190637">
    <property type="component" value="Unassembled WGS sequence"/>
</dbReference>
<dbReference type="InterPro" id="IPR011009">
    <property type="entry name" value="Kinase-like_dom_sf"/>
</dbReference>
<dbReference type="Gene3D" id="3.30.200.20">
    <property type="entry name" value="Phosphorylase Kinase, domain 1"/>
    <property type="match status" value="1"/>
</dbReference>
<reference evidence="8 9" key="1">
    <citation type="submission" date="2017-02" db="EMBL/GenBank/DDBJ databases">
        <authorList>
            <person name="Peterson S.W."/>
        </authorList>
    </citation>
    <scope>NUCLEOTIDE SEQUENCE [LARGE SCALE GENOMIC DNA]</scope>
    <source>
        <strain evidence="8 9">DSM 45154</strain>
    </source>
</reference>
<dbReference type="PANTHER" id="PTHR43289">
    <property type="entry name" value="MITOGEN-ACTIVATED PROTEIN KINASE KINASE KINASE 20-RELATED"/>
    <property type="match status" value="1"/>
</dbReference>
<dbReference type="PROSITE" id="PS00107">
    <property type="entry name" value="PROTEIN_KINASE_ATP"/>
    <property type="match status" value="1"/>
</dbReference>
<keyword evidence="9" id="KW-1185">Reference proteome</keyword>
<keyword evidence="2 5" id="KW-0547">Nucleotide-binding</keyword>
<dbReference type="Gene3D" id="1.10.510.10">
    <property type="entry name" value="Transferase(Phosphotransferase) domain 1"/>
    <property type="match status" value="1"/>
</dbReference>
<evidence type="ECO:0000313" key="9">
    <source>
        <dbReference type="Proteomes" id="UP000190637"/>
    </source>
</evidence>
<keyword evidence="8" id="KW-0723">Serine/threonine-protein kinase</keyword>
<name>A0A1T4RSI9_9ACTN</name>
<dbReference type="CDD" id="cd14014">
    <property type="entry name" value="STKc_PknB_like"/>
    <property type="match status" value="1"/>
</dbReference>
<keyword evidence="1" id="KW-0808">Transferase</keyword>
<evidence type="ECO:0000256" key="6">
    <source>
        <dbReference type="SAM" id="MobiDB-lite"/>
    </source>
</evidence>
<evidence type="ECO:0000259" key="7">
    <source>
        <dbReference type="PROSITE" id="PS50011"/>
    </source>
</evidence>
<dbReference type="OrthoDB" id="9762169at2"/>
<dbReference type="InterPro" id="IPR017441">
    <property type="entry name" value="Protein_kinase_ATP_BS"/>
</dbReference>
<evidence type="ECO:0000256" key="1">
    <source>
        <dbReference type="ARBA" id="ARBA00022679"/>
    </source>
</evidence>
<feature type="binding site" evidence="5">
    <location>
        <position position="52"/>
    </location>
    <ligand>
        <name>ATP</name>
        <dbReference type="ChEBI" id="CHEBI:30616"/>
    </ligand>
</feature>
<evidence type="ECO:0000256" key="5">
    <source>
        <dbReference type="PROSITE-ProRule" id="PRU10141"/>
    </source>
</evidence>
<feature type="region of interest" description="Disordered" evidence="6">
    <location>
        <begin position="337"/>
        <end position="362"/>
    </location>
</feature>
<evidence type="ECO:0000256" key="2">
    <source>
        <dbReference type="ARBA" id="ARBA00022741"/>
    </source>
</evidence>
<evidence type="ECO:0000313" key="8">
    <source>
        <dbReference type="EMBL" id="SKA18944.1"/>
    </source>
</evidence>
<dbReference type="Pfam" id="PF00069">
    <property type="entry name" value="Pkinase"/>
    <property type="match status" value="1"/>
</dbReference>
<accession>A0A1T4RSI9</accession>
<dbReference type="EMBL" id="FUWS01000007">
    <property type="protein sequence ID" value="SKA18944.1"/>
    <property type="molecule type" value="Genomic_DNA"/>
</dbReference>
<dbReference type="PANTHER" id="PTHR43289:SF34">
    <property type="entry name" value="SERINE_THREONINE-PROTEIN KINASE YBDM-RELATED"/>
    <property type="match status" value="1"/>
</dbReference>
<keyword evidence="4 5" id="KW-0067">ATP-binding</keyword>